<reference evidence="6 7" key="1">
    <citation type="submission" date="2019-07" db="EMBL/GenBank/DDBJ databases">
        <title>Tepidimonas thermarum AA-1 draft genome.</title>
        <authorList>
            <person name="Da Costa M.S."/>
            <person name="Froufe H.J.C."/>
            <person name="Egas C."/>
            <person name="Albuquerque L."/>
        </authorList>
    </citation>
    <scope>NUCLEOTIDE SEQUENCE [LARGE SCALE GENOMIC DNA]</scope>
    <source>
        <strain evidence="6 7">AA-1</strain>
    </source>
</reference>
<feature type="transmembrane region" description="Helical" evidence="4">
    <location>
        <begin position="368"/>
        <end position="390"/>
    </location>
</feature>
<keyword evidence="2 4" id="KW-1133">Transmembrane helix</keyword>
<sequence>MSSIEQGSASGRPLRQGVVLALWLSLGAAVSLGITRFAYGLLLPPMRADLGWSYVLAGAMNTANAVGYLVGALTVPALMRRWGAMAVLLGGSALAALFMAGSGFFTADAPLLAQRWLAGITSAWVFVAGGLLAARLGSVWPRHAGLLLGLYYGGVGSGIVVSALAVPVLLAWAAQRPHAWAWAWWGLALVCLVATAGLAHVQRVLATLGLAGPAPAVPPSPPASGGPTSPGADRAHPTGALLRALAPALLGYLLFGVGYIGYMTFVIALLRERGTPAADITLFYALLGVAVVASSRLWAGLLDRHRDGQPLARLNALLGVATVLPALTHAWPMVLASGVLFGAVFLSVVASTTALVRHNLPAHRWAAGISAFTIVFAAGQIVGPTVVGWIGDAAGGLERGLLFSALALWLGAASAWRQRALA</sequence>
<dbReference type="GO" id="GO:0005886">
    <property type="term" value="C:plasma membrane"/>
    <property type="evidence" value="ECO:0007669"/>
    <property type="project" value="TreeGrafter"/>
</dbReference>
<evidence type="ECO:0000313" key="7">
    <source>
        <dbReference type="Proteomes" id="UP000318542"/>
    </source>
</evidence>
<feature type="domain" description="Major facilitator superfamily (MFS) profile" evidence="5">
    <location>
        <begin position="21"/>
        <end position="422"/>
    </location>
</feature>
<dbReference type="InterPro" id="IPR020846">
    <property type="entry name" value="MFS_dom"/>
</dbReference>
<feature type="transmembrane region" description="Helical" evidence="4">
    <location>
        <begin position="249"/>
        <end position="270"/>
    </location>
</feature>
<dbReference type="Proteomes" id="UP000318542">
    <property type="component" value="Unassembled WGS sequence"/>
</dbReference>
<proteinExistence type="predicted"/>
<dbReference type="PROSITE" id="PS50850">
    <property type="entry name" value="MFS"/>
    <property type="match status" value="1"/>
</dbReference>
<dbReference type="InterPro" id="IPR036259">
    <property type="entry name" value="MFS_trans_sf"/>
</dbReference>
<dbReference type="InterPro" id="IPR010645">
    <property type="entry name" value="MFS_4"/>
</dbReference>
<feature type="transmembrane region" description="Helical" evidence="4">
    <location>
        <begin position="116"/>
        <end position="134"/>
    </location>
</feature>
<evidence type="ECO:0000256" key="2">
    <source>
        <dbReference type="ARBA" id="ARBA00022989"/>
    </source>
</evidence>
<dbReference type="EMBL" id="VJOL01000016">
    <property type="protein sequence ID" value="TSE30129.1"/>
    <property type="molecule type" value="Genomic_DNA"/>
</dbReference>
<dbReference type="RefSeq" id="WP_143901769.1">
    <property type="nucleotide sequence ID" value="NZ_VJOL01000016.1"/>
</dbReference>
<dbReference type="Gene3D" id="1.20.1250.20">
    <property type="entry name" value="MFS general substrate transporter like domains"/>
    <property type="match status" value="2"/>
</dbReference>
<dbReference type="SUPFAM" id="SSF103473">
    <property type="entry name" value="MFS general substrate transporter"/>
    <property type="match status" value="1"/>
</dbReference>
<name>A0A554X2R1_9BURK</name>
<dbReference type="Pfam" id="PF06779">
    <property type="entry name" value="MFS_4"/>
    <property type="match status" value="1"/>
</dbReference>
<gene>
    <name evidence="6" type="ORF">Tther_01119</name>
</gene>
<protein>
    <submittedName>
        <fullName evidence="6">D-galactonate transporter</fullName>
    </submittedName>
</protein>
<evidence type="ECO:0000313" key="6">
    <source>
        <dbReference type="EMBL" id="TSE30129.1"/>
    </source>
</evidence>
<evidence type="ECO:0000256" key="1">
    <source>
        <dbReference type="ARBA" id="ARBA00022692"/>
    </source>
</evidence>
<dbReference type="GO" id="GO:0022857">
    <property type="term" value="F:transmembrane transporter activity"/>
    <property type="evidence" value="ECO:0007669"/>
    <property type="project" value="InterPro"/>
</dbReference>
<comment type="caution">
    <text evidence="6">The sequence shown here is derived from an EMBL/GenBank/DDBJ whole genome shotgun (WGS) entry which is preliminary data.</text>
</comment>
<feature type="transmembrane region" description="Helical" evidence="4">
    <location>
        <begin position="282"/>
        <end position="299"/>
    </location>
</feature>
<dbReference type="AlphaFoldDB" id="A0A554X2R1"/>
<dbReference type="OrthoDB" id="8747367at2"/>
<feature type="transmembrane region" description="Helical" evidence="4">
    <location>
        <begin position="51"/>
        <end position="70"/>
    </location>
</feature>
<keyword evidence="1 4" id="KW-0812">Transmembrane</keyword>
<feature type="transmembrane region" description="Helical" evidence="4">
    <location>
        <begin position="179"/>
        <end position="199"/>
    </location>
</feature>
<feature type="transmembrane region" description="Helical" evidence="4">
    <location>
        <begin position="334"/>
        <end position="356"/>
    </location>
</feature>
<evidence type="ECO:0000256" key="3">
    <source>
        <dbReference type="ARBA" id="ARBA00023136"/>
    </source>
</evidence>
<feature type="transmembrane region" description="Helical" evidence="4">
    <location>
        <begin position="311"/>
        <end position="328"/>
    </location>
</feature>
<feature type="transmembrane region" description="Helical" evidence="4">
    <location>
        <begin position="20"/>
        <end position="39"/>
    </location>
</feature>
<feature type="transmembrane region" description="Helical" evidence="4">
    <location>
        <begin position="82"/>
        <end position="104"/>
    </location>
</feature>
<keyword evidence="3 4" id="KW-0472">Membrane</keyword>
<organism evidence="6 7">
    <name type="scientific">Tepidimonas thermarum</name>
    <dbReference type="NCBI Taxonomy" id="335431"/>
    <lineage>
        <taxon>Bacteria</taxon>
        <taxon>Pseudomonadati</taxon>
        <taxon>Pseudomonadota</taxon>
        <taxon>Betaproteobacteria</taxon>
        <taxon>Burkholderiales</taxon>
        <taxon>Tepidimonas</taxon>
    </lineage>
</organism>
<evidence type="ECO:0000259" key="5">
    <source>
        <dbReference type="PROSITE" id="PS50850"/>
    </source>
</evidence>
<feature type="transmembrane region" description="Helical" evidence="4">
    <location>
        <begin position="396"/>
        <end position="416"/>
    </location>
</feature>
<keyword evidence="7" id="KW-1185">Reference proteome</keyword>
<feature type="transmembrane region" description="Helical" evidence="4">
    <location>
        <begin position="146"/>
        <end position="173"/>
    </location>
</feature>
<dbReference type="PANTHER" id="PTHR23537:SF1">
    <property type="entry name" value="SUGAR TRANSPORTER"/>
    <property type="match status" value="1"/>
</dbReference>
<dbReference type="PANTHER" id="PTHR23537">
    <property type="match status" value="1"/>
</dbReference>
<evidence type="ECO:0000256" key="4">
    <source>
        <dbReference type="SAM" id="Phobius"/>
    </source>
</evidence>
<accession>A0A554X2R1</accession>